<feature type="transmembrane region" description="Helical" evidence="1">
    <location>
        <begin position="56"/>
        <end position="75"/>
    </location>
</feature>
<dbReference type="Proteomes" id="UP000245793">
    <property type="component" value="Unassembled WGS sequence"/>
</dbReference>
<feature type="transmembrane region" description="Helical" evidence="1">
    <location>
        <begin position="122"/>
        <end position="142"/>
    </location>
</feature>
<feature type="transmembrane region" description="Helical" evidence="1">
    <location>
        <begin position="226"/>
        <end position="250"/>
    </location>
</feature>
<dbReference type="EMBL" id="QEKV01000001">
    <property type="protein sequence ID" value="PVY95547.1"/>
    <property type="molecule type" value="Genomic_DNA"/>
</dbReference>
<gene>
    <name evidence="2" type="ORF">C7381_10173</name>
</gene>
<evidence type="ECO:0008006" key="4">
    <source>
        <dbReference type="Google" id="ProtNLM"/>
    </source>
</evidence>
<evidence type="ECO:0000313" key="3">
    <source>
        <dbReference type="Proteomes" id="UP000245793"/>
    </source>
</evidence>
<evidence type="ECO:0000313" key="2">
    <source>
        <dbReference type="EMBL" id="PVY95547.1"/>
    </source>
</evidence>
<proteinExistence type="predicted"/>
<dbReference type="NCBIfam" id="TIGR04112">
    <property type="entry name" value="seleno_YedE"/>
    <property type="match status" value="1"/>
</dbReference>
<dbReference type="InterPro" id="IPR026366">
    <property type="entry name" value="Seleno_YedE"/>
</dbReference>
<keyword evidence="3" id="KW-1185">Reference proteome</keyword>
<keyword evidence="1" id="KW-0812">Transmembrane</keyword>
<feature type="transmembrane region" description="Helical" evidence="1">
    <location>
        <begin position="154"/>
        <end position="172"/>
    </location>
</feature>
<name>A0A2U1E6H9_9FIRM</name>
<dbReference type="AlphaFoldDB" id="A0A2U1E6H9"/>
<accession>A0A2U1E6H9</accession>
<organism evidence="2 3">
    <name type="scientific">Ezakiella coagulans</name>
    <dbReference type="NCBI Taxonomy" id="46507"/>
    <lineage>
        <taxon>Bacteria</taxon>
        <taxon>Bacillati</taxon>
        <taxon>Bacillota</taxon>
        <taxon>Tissierellia</taxon>
        <taxon>Ezakiella</taxon>
    </lineage>
</organism>
<evidence type="ECO:0000256" key="1">
    <source>
        <dbReference type="SAM" id="Phobius"/>
    </source>
</evidence>
<reference evidence="2 3" key="1">
    <citation type="submission" date="2018-04" db="EMBL/GenBank/DDBJ databases">
        <title>Genomic Encyclopedia of Type Strains, Phase IV (KMG-IV): sequencing the most valuable type-strain genomes for metagenomic binning, comparative biology and taxonomic classification.</title>
        <authorList>
            <person name="Goeker M."/>
        </authorList>
    </citation>
    <scope>NUCLEOTIDE SEQUENCE [LARGE SCALE GENOMIC DNA]</scope>
    <source>
        <strain evidence="2 3">DSM 20705</strain>
    </source>
</reference>
<feature type="transmembrane region" description="Helical" evidence="1">
    <location>
        <begin position="7"/>
        <end position="25"/>
    </location>
</feature>
<sequence length="350" mass="36414">MKKRNLSLLIGGLIIGAIGALLVYFGNPGNMGICVACFWRDVAGAVGLHKAPVVQYLRPEILGFVIGALIASTLGKDFKSRGGSSPALRFILGFFLMIGALIFLGCPLRMLLRIGGGDMNAVVGLLGYVAGILVGIVFLKKGFSLGRAHKQSKLGGYVMPAISIALLILLLVRPDFIAFSEEGPGSKHASVIISLAAGLIVGAILQRTRLCTAAGFRDAVLIKDYSPLLGLCGVVVGALVLNLVLGQFHFGFEGQPVAHTNHLWNFLGMTLVGICSCLLGGCPIRQTILSGEGDQDAAVVVLGLIVGAAFAHNFGLASSGKGVTPNGMIAGIIGLVVVVLIGLFCRRERA</sequence>
<feature type="transmembrane region" description="Helical" evidence="1">
    <location>
        <begin position="262"/>
        <end position="284"/>
    </location>
</feature>
<keyword evidence="1" id="KW-0472">Membrane</keyword>
<feature type="transmembrane region" description="Helical" evidence="1">
    <location>
        <begin position="327"/>
        <end position="345"/>
    </location>
</feature>
<feature type="transmembrane region" description="Helical" evidence="1">
    <location>
        <begin position="87"/>
        <end position="110"/>
    </location>
</feature>
<dbReference type="RefSeq" id="WP_116479485.1">
    <property type="nucleotide sequence ID" value="NZ_QEKV01000001.1"/>
</dbReference>
<keyword evidence="1" id="KW-1133">Transmembrane helix</keyword>
<feature type="transmembrane region" description="Helical" evidence="1">
    <location>
        <begin position="296"/>
        <end position="315"/>
    </location>
</feature>
<protein>
    <recommendedName>
        <fullName evidence="4">Sulphur transport domain-containing protein</fullName>
    </recommendedName>
</protein>
<comment type="caution">
    <text evidence="2">The sequence shown here is derived from an EMBL/GenBank/DDBJ whole genome shotgun (WGS) entry which is preliminary data.</text>
</comment>
<feature type="transmembrane region" description="Helical" evidence="1">
    <location>
        <begin position="188"/>
        <end position="205"/>
    </location>
</feature>